<name>A0A6G6WFF3_9ACTN</name>
<accession>A0A6G6WFF3</accession>
<proteinExistence type="predicted"/>
<sequence>MPSLTRSDRDVERLHLERALTPCLPAECAAWLWDEAWDGAGLSPATLAEWYRRFGADAAALAVAAGLSEATLRQHLVDGCDPDPDRLVMLAELNCYPFSPPAARGGAAPR</sequence>
<evidence type="ECO:0000313" key="2">
    <source>
        <dbReference type="Proteomes" id="UP000502996"/>
    </source>
</evidence>
<organism evidence="1 2">
    <name type="scientific">Nocardioides anomalus</name>
    <dbReference type="NCBI Taxonomy" id="2712223"/>
    <lineage>
        <taxon>Bacteria</taxon>
        <taxon>Bacillati</taxon>
        <taxon>Actinomycetota</taxon>
        <taxon>Actinomycetes</taxon>
        <taxon>Propionibacteriales</taxon>
        <taxon>Nocardioidaceae</taxon>
        <taxon>Nocardioides</taxon>
    </lineage>
</organism>
<gene>
    <name evidence="1" type="ORF">G5V58_15950</name>
</gene>
<dbReference type="KEGG" id="nano:G5V58_15950"/>
<reference evidence="1 2" key="1">
    <citation type="submission" date="2020-02" db="EMBL/GenBank/DDBJ databases">
        <title>Full genome sequence of Nocardioides sp. R-3366.</title>
        <authorList>
            <person name="Im W.-T."/>
        </authorList>
    </citation>
    <scope>NUCLEOTIDE SEQUENCE [LARGE SCALE GENOMIC DNA]</scope>
    <source>
        <strain evidence="1 2">R-3366</strain>
    </source>
</reference>
<evidence type="ECO:0000313" key="1">
    <source>
        <dbReference type="EMBL" id="QIG44071.1"/>
    </source>
</evidence>
<dbReference type="AlphaFoldDB" id="A0A6G6WFF3"/>
<protein>
    <submittedName>
        <fullName evidence="1">Uncharacterized protein</fullName>
    </submittedName>
</protein>
<dbReference type="RefSeq" id="WP_165234799.1">
    <property type="nucleotide sequence ID" value="NZ_CP049257.1"/>
</dbReference>
<dbReference type="EMBL" id="CP049257">
    <property type="protein sequence ID" value="QIG44071.1"/>
    <property type="molecule type" value="Genomic_DNA"/>
</dbReference>
<keyword evidence="2" id="KW-1185">Reference proteome</keyword>
<dbReference type="Proteomes" id="UP000502996">
    <property type="component" value="Chromosome"/>
</dbReference>